<evidence type="ECO:0000313" key="2">
    <source>
        <dbReference type="Proteomes" id="UP001165186"/>
    </source>
</evidence>
<name>A0ACB5RMZ7_9PEZI</name>
<gene>
    <name evidence="1" type="primary">g12166</name>
    <name evidence="1" type="ORF">NpPPO83_00012166</name>
</gene>
<proteinExistence type="predicted"/>
<protein>
    <submittedName>
        <fullName evidence="1">Hexokinase</fullName>
    </submittedName>
</protein>
<accession>A0ACB5RMZ7</accession>
<dbReference type="Proteomes" id="UP001165186">
    <property type="component" value="Unassembled WGS sequence"/>
</dbReference>
<reference evidence="1" key="1">
    <citation type="submission" date="2024-09" db="EMBL/GenBank/DDBJ databases">
        <title>Draft Genome Sequences of Neofusicoccum parvum.</title>
        <authorList>
            <person name="Ashida A."/>
            <person name="Camagna M."/>
            <person name="Tanaka A."/>
            <person name="Takemoto D."/>
        </authorList>
    </citation>
    <scope>NUCLEOTIDE SEQUENCE</scope>
    <source>
        <strain evidence="1">PPO83</strain>
    </source>
</reference>
<organism evidence="1 2">
    <name type="scientific">Neofusicoccum parvum</name>
    <dbReference type="NCBI Taxonomy" id="310453"/>
    <lineage>
        <taxon>Eukaryota</taxon>
        <taxon>Fungi</taxon>
        <taxon>Dikarya</taxon>
        <taxon>Ascomycota</taxon>
        <taxon>Pezizomycotina</taxon>
        <taxon>Dothideomycetes</taxon>
        <taxon>Dothideomycetes incertae sedis</taxon>
        <taxon>Botryosphaeriales</taxon>
        <taxon>Botryosphaeriaceae</taxon>
        <taxon>Neofusicoccum</taxon>
    </lineage>
</organism>
<dbReference type="EMBL" id="BSXG01000001">
    <property type="protein sequence ID" value="GME21872.1"/>
    <property type="molecule type" value="Genomic_DNA"/>
</dbReference>
<keyword evidence="2" id="KW-1185">Reference proteome</keyword>
<evidence type="ECO:0000313" key="1">
    <source>
        <dbReference type="EMBL" id="GME21872.1"/>
    </source>
</evidence>
<comment type="caution">
    <text evidence="1">The sequence shown here is derived from an EMBL/GenBank/DDBJ whole genome shotgun (WGS) entry which is preliminary data.</text>
</comment>
<sequence>MGAKSSRIARKPVVVEARRVAAEFDVSAEDVRKIAKHFVRRMEDGLSKDGDTMIPSYVSALPTGAEKGICLAVDIGGTNCRVCSVELHGNRTFSIKQTKATIPQNLRIGSTSVDLFSFIAREVEKFLKKHYSSKFETHKAQGRDSPLVVKESGQMDHLPLGFTFSFTFQQTAIDRGIMARWDKGFDIPDTIGKDVCALLQDEIDKLNMPVRVTALANDTVGTLMARAYTSPENGLSILGAVFGTGTNGAYVEKMRNVTKLSQPEGFGEDMIINTEWGSFDETLVVLPSTPYDQDLDKANIHPGEQMLEKRVSGMYLGELFRLTLLNIMARPGLGLFKSSSKSTLPKDSPLYKPYGLDTSVMSTIEADQSSLLSGARRCLEKEFGVSRASLEDAAVVKIIAQAIGRRAGRLSGAAIAAVVIKTGRLVDSSEKPEYLDIGVEGSLVEHYPGFEDNIRSALREIQEIGTTGEKRIRFGLAKDGSGVGAALIAMVADNQKALAVEPIRTGAIENMPKSLDIIHETALSRNGAIGTNATVA</sequence>